<feature type="non-terminal residue" evidence="1">
    <location>
        <position position="336"/>
    </location>
</feature>
<comment type="caution">
    <text evidence="1">The sequence shown here is derived from an EMBL/GenBank/DDBJ whole genome shotgun (WGS) entry which is preliminary data.</text>
</comment>
<evidence type="ECO:0000313" key="1">
    <source>
        <dbReference type="EMBL" id="MDC7157262.1"/>
    </source>
</evidence>
<organism evidence="1 2">
    <name type="scientific">Parabacteroides johnsonii</name>
    <dbReference type="NCBI Taxonomy" id="387661"/>
    <lineage>
        <taxon>Bacteria</taxon>
        <taxon>Pseudomonadati</taxon>
        <taxon>Bacteroidota</taxon>
        <taxon>Bacteroidia</taxon>
        <taxon>Bacteroidales</taxon>
        <taxon>Tannerellaceae</taxon>
        <taxon>Parabacteroides</taxon>
    </lineage>
</organism>
<protein>
    <submittedName>
        <fullName evidence="1">YWFCY domain-containing protein</fullName>
    </submittedName>
</protein>
<accession>A0ACC6D1F0</accession>
<keyword evidence="2" id="KW-1185">Reference proteome</keyword>
<dbReference type="Proteomes" id="UP001213431">
    <property type="component" value="Unassembled WGS sequence"/>
</dbReference>
<name>A0ACC6D1F0_9BACT</name>
<evidence type="ECO:0000313" key="2">
    <source>
        <dbReference type="Proteomes" id="UP001213431"/>
    </source>
</evidence>
<dbReference type="EMBL" id="JAQPYW010000042">
    <property type="protein sequence ID" value="MDC7157262.1"/>
    <property type="molecule type" value="Genomic_DNA"/>
</dbReference>
<sequence>MSQEDDLRALAKIMDFLRAVSIILVVMNVYWFCYEAIRMWGVNIGVVDKILLNFDRTAGLFHSILYTKLFSVLLLALSCLGTKGVKGEKITWGRIWTAFAVGFVLFFLNWWLLPLPLPLEAVTGLYVLTIGTGYVCLLMGGLWMSRLLKHNLMEDVFNNENESFMQETRLIESEYSVNLPTRFYYRKRWNNGWINVVNPFRASIVLGTPGSGKSYAVVNNFIKQQIEKGFSMYVYDFKFSDLSTIAYNHLLNHPEGYKVKPKFYVINFDDPRRSHRCNPIHPDFMEDITDAYESAYTIMLNLNKTWVQKQGDFFVESPIILFASIIWYLKIYQNGK</sequence>
<reference evidence="1" key="1">
    <citation type="submission" date="2023-01" db="EMBL/GenBank/DDBJ databases">
        <title>Exploring GABA producing Bacteroides strains toward improving mental health.</title>
        <authorList>
            <person name="Yousuf B."/>
            <person name="Bouhlel N.E."/>
            <person name="Mottawea W."/>
            <person name="Hammami R."/>
        </authorList>
    </citation>
    <scope>NUCLEOTIDE SEQUENCE</scope>
    <source>
        <strain evidence="1">UO.H1049</strain>
    </source>
</reference>
<proteinExistence type="predicted"/>
<gene>
    <name evidence="1" type="ORF">PQG99_05095</name>
</gene>